<dbReference type="Gene3D" id="3.40.50.11820">
    <property type="match status" value="1"/>
</dbReference>
<comment type="caution">
    <text evidence="2">The sequence shown here is derived from an EMBL/GenBank/DDBJ whole genome shotgun (WGS) entry which is preliminary data.</text>
</comment>
<evidence type="ECO:0000313" key="2">
    <source>
        <dbReference type="EMBL" id="GMA91996.1"/>
    </source>
</evidence>
<gene>
    <name evidence="2" type="ORF">GCM10025869_25250</name>
</gene>
<dbReference type="EMBL" id="BSVA01000001">
    <property type="protein sequence ID" value="GMA91996.1"/>
    <property type="molecule type" value="Genomic_DNA"/>
</dbReference>
<dbReference type="InterPro" id="IPR007554">
    <property type="entry name" value="Glycerophosphate_synth"/>
</dbReference>
<dbReference type="Proteomes" id="UP001157069">
    <property type="component" value="Unassembled WGS sequence"/>
</dbReference>
<evidence type="ECO:0000256" key="1">
    <source>
        <dbReference type="SAM" id="MobiDB-lite"/>
    </source>
</evidence>
<dbReference type="Pfam" id="PF04464">
    <property type="entry name" value="Glyphos_transf"/>
    <property type="match status" value="1"/>
</dbReference>
<sequence length="303" mass="32667">MPATFTFGAGNARKLLRLPLYALGAIAALLVPRTSKLWAFGCGIGLGEGALPLYRIARERLDDEVRLVWLASTDAELGEARSRGLDAVAKHSWRGFWLTLRARVLVVTHGYGDVNRYATAGAFVVQLWHGIPLKKLHLDSPATLRIRGVPDHRYVRALLARAYRFAGRGIDLFPVASELVAPRIATAFGVPLERIPALGDIRDDALLGRDPAEVRADARMLLADAASPSTTRPAWCSTRPPGATGPPTPARRRARSGTSSPAGSRRATPCCSCAPTRWDSATTPRARRCRRASGCSAAASWST</sequence>
<keyword evidence="3" id="KW-1185">Reference proteome</keyword>
<reference evidence="3" key="1">
    <citation type="journal article" date="2019" name="Int. J. Syst. Evol. Microbiol.">
        <title>The Global Catalogue of Microorganisms (GCM) 10K type strain sequencing project: providing services to taxonomists for standard genome sequencing and annotation.</title>
        <authorList>
            <consortium name="The Broad Institute Genomics Platform"/>
            <consortium name="The Broad Institute Genome Sequencing Center for Infectious Disease"/>
            <person name="Wu L."/>
            <person name="Ma J."/>
        </authorList>
    </citation>
    <scope>NUCLEOTIDE SEQUENCE [LARGE SCALE GENOMIC DNA]</scope>
    <source>
        <strain evidence="3">NBRC 108755</strain>
    </source>
</reference>
<accession>A0ABQ6JWY1</accession>
<protein>
    <recommendedName>
        <fullName evidence="4">Glycosyltransferase subfamily 4-like N-terminal domain-containing protein</fullName>
    </recommendedName>
</protein>
<feature type="compositionally biased region" description="Low complexity" evidence="1">
    <location>
        <begin position="256"/>
        <end position="267"/>
    </location>
</feature>
<evidence type="ECO:0000313" key="3">
    <source>
        <dbReference type="Proteomes" id="UP001157069"/>
    </source>
</evidence>
<organism evidence="2 3">
    <name type="scientific">Homoserinibacter gongjuensis</name>
    <dbReference type="NCBI Taxonomy" id="1162968"/>
    <lineage>
        <taxon>Bacteria</taxon>
        <taxon>Bacillati</taxon>
        <taxon>Actinomycetota</taxon>
        <taxon>Actinomycetes</taxon>
        <taxon>Micrococcales</taxon>
        <taxon>Microbacteriaceae</taxon>
        <taxon>Homoserinibacter</taxon>
    </lineage>
</organism>
<dbReference type="InterPro" id="IPR043149">
    <property type="entry name" value="TagF_N"/>
</dbReference>
<feature type="region of interest" description="Disordered" evidence="1">
    <location>
        <begin position="229"/>
        <end position="270"/>
    </location>
</feature>
<evidence type="ECO:0008006" key="4">
    <source>
        <dbReference type="Google" id="ProtNLM"/>
    </source>
</evidence>
<proteinExistence type="predicted"/>
<name>A0ABQ6JWY1_9MICO</name>